<dbReference type="InterPro" id="IPR051055">
    <property type="entry name" value="PIF1_helicase"/>
</dbReference>
<dbReference type="GO" id="GO:0000166">
    <property type="term" value="F:nucleotide binding"/>
    <property type="evidence" value="ECO:0007669"/>
    <property type="project" value="InterPro"/>
</dbReference>
<dbReference type="GO" id="GO:0000723">
    <property type="term" value="P:telomere maintenance"/>
    <property type="evidence" value="ECO:0007669"/>
    <property type="project" value="InterPro"/>
</dbReference>
<proteinExistence type="predicted"/>
<organism evidence="2">
    <name type="scientific">uncultured Desulfobacteraceae bacterium</name>
    <dbReference type="NCBI Taxonomy" id="218296"/>
    <lineage>
        <taxon>Bacteria</taxon>
        <taxon>Pseudomonadati</taxon>
        <taxon>Thermodesulfobacteriota</taxon>
        <taxon>Desulfobacteria</taxon>
        <taxon>Desulfobacterales</taxon>
        <taxon>Desulfobacteraceae</taxon>
        <taxon>environmental samples</taxon>
    </lineage>
</organism>
<feature type="domain" description="HRDC" evidence="1">
    <location>
        <begin position="629"/>
        <end position="704"/>
    </location>
</feature>
<dbReference type="SMART" id="SM00341">
    <property type="entry name" value="HRDC"/>
    <property type="match status" value="1"/>
</dbReference>
<dbReference type="CDD" id="cd18809">
    <property type="entry name" value="SF1_C_RecD"/>
    <property type="match status" value="1"/>
</dbReference>
<dbReference type="PROSITE" id="PS50967">
    <property type="entry name" value="HRDC"/>
    <property type="match status" value="1"/>
</dbReference>
<dbReference type="PANTHER" id="PTHR47642">
    <property type="entry name" value="ATP-DEPENDENT DNA HELICASE"/>
    <property type="match status" value="1"/>
</dbReference>
<protein>
    <submittedName>
        <fullName evidence="2">Helicase domain protein</fullName>
    </submittedName>
</protein>
<dbReference type="Pfam" id="PF00570">
    <property type="entry name" value="HRDC"/>
    <property type="match status" value="1"/>
</dbReference>
<keyword evidence="2" id="KW-0378">Hydrolase</keyword>
<dbReference type="PANTHER" id="PTHR47642:SF6">
    <property type="entry name" value="ATP-DEPENDENT DNA HELICASE"/>
    <property type="match status" value="1"/>
</dbReference>
<dbReference type="Pfam" id="PF05970">
    <property type="entry name" value="PIF1"/>
    <property type="match status" value="1"/>
</dbReference>
<dbReference type="SUPFAM" id="SSF52540">
    <property type="entry name" value="P-loop containing nucleoside triphosphate hydrolases"/>
    <property type="match status" value="2"/>
</dbReference>
<evidence type="ECO:0000313" key="2">
    <source>
        <dbReference type="EMBL" id="VEN75328.1"/>
    </source>
</evidence>
<gene>
    <name evidence="2" type="ORF">EPICR_80019</name>
</gene>
<dbReference type="GO" id="GO:0003676">
    <property type="term" value="F:nucleic acid binding"/>
    <property type="evidence" value="ECO:0007669"/>
    <property type="project" value="InterPro"/>
</dbReference>
<evidence type="ECO:0000259" key="1">
    <source>
        <dbReference type="PROSITE" id="PS50967"/>
    </source>
</evidence>
<dbReference type="EMBL" id="CAACVI010000051">
    <property type="protein sequence ID" value="VEN75328.1"/>
    <property type="molecule type" value="Genomic_DNA"/>
</dbReference>
<dbReference type="FunFam" id="3.40.50.300:FF:001498">
    <property type="entry name" value="ATP-dependent DNA helicase"/>
    <property type="match status" value="1"/>
</dbReference>
<dbReference type="Gene3D" id="3.40.50.300">
    <property type="entry name" value="P-loop containing nucleotide triphosphate hydrolases"/>
    <property type="match status" value="2"/>
</dbReference>
<keyword evidence="2" id="KW-0067">ATP-binding</keyword>
<name>A0A484HP29_9BACT</name>
<keyword evidence="2" id="KW-0547">Nucleotide-binding</keyword>
<keyword evidence="2" id="KW-0347">Helicase</keyword>
<dbReference type="InterPro" id="IPR003593">
    <property type="entry name" value="AAA+_ATPase"/>
</dbReference>
<dbReference type="SMART" id="SM00382">
    <property type="entry name" value="AAA"/>
    <property type="match status" value="1"/>
</dbReference>
<dbReference type="AlphaFoldDB" id="A0A484HP29"/>
<dbReference type="InterPro" id="IPR010997">
    <property type="entry name" value="HRDC-like_sf"/>
</dbReference>
<dbReference type="InterPro" id="IPR010285">
    <property type="entry name" value="DNA_helicase_pif1-like_DEAD"/>
</dbReference>
<dbReference type="InterPro" id="IPR002121">
    <property type="entry name" value="HRDC_dom"/>
</dbReference>
<dbReference type="SUPFAM" id="SSF47819">
    <property type="entry name" value="HRDC-like"/>
    <property type="match status" value="1"/>
</dbReference>
<dbReference type="GO" id="GO:0003678">
    <property type="term" value="F:DNA helicase activity"/>
    <property type="evidence" value="ECO:0007669"/>
    <property type="project" value="InterPro"/>
</dbReference>
<dbReference type="GO" id="GO:0006281">
    <property type="term" value="P:DNA repair"/>
    <property type="evidence" value="ECO:0007669"/>
    <property type="project" value="InterPro"/>
</dbReference>
<dbReference type="Gene3D" id="1.10.150.80">
    <property type="entry name" value="HRDC domain"/>
    <property type="match status" value="1"/>
</dbReference>
<dbReference type="InterPro" id="IPR027417">
    <property type="entry name" value="P-loop_NTPase"/>
</dbReference>
<accession>A0A484HP29</accession>
<dbReference type="InterPro" id="IPR044876">
    <property type="entry name" value="HRDC_dom_sf"/>
</dbReference>
<reference evidence="2" key="1">
    <citation type="submission" date="2019-01" db="EMBL/GenBank/DDBJ databases">
        <authorList>
            <consortium name="Genoscope - CEA"/>
            <person name="William W."/>
        </authorList>
    </citation>
    <scope>NUCLEOTIDE SEQUENCE</scope>
    <source>
        <strain evidence="2">CR-1</strain>
    </source>
</reference>
<sequence>MTHQSAENHELELAGDFVRHTDSHIFLTGRAGTGKTTFLHNLKGNTPKRMVVAAPTGVAALNAGGVTLHSFFQLPFTPFIPGSGGQDPEIGRRRVFKFSKEKKDIIKSLDLLVIDEISMVRADVLDAVDESLRRHRLNDLPFGGVQLLMIGDLRQLSPIARGNEWTLLREHYDSAHFFSSHALGRTDFITIELRHIYRQSDPRFIRILNQVRENRLDDDAVRELNGRHVEDDDPEKDDGRIILTTHNRKADAVNRDRMEALPARERLFDAEVSGSFPESIYPTRGSLTLKKGAQVMFLRNDPSFEKRYFNGKIGRVASISSEHIRVRCPGDSEDIFAEPVEWENISYAFDREKNEIREEVIGTFKQFPLKPAWAITIHKSQGLTFDKAVIDAESAFSHGQVYVALSRCRTLEGMVLSSPIPSRAIGTDRAVDRFIREARQGEDAAAGLSAAKTRFQRKLALDGFDFSALRRRFNRLSGILRGNASLIRLSAEVDWEALRERAEKKIFEVGENFAGQLQGLFGKGAVPESDPYTLERLGKASRWFREQFSTVFDDLSRLSLETDNRELARRAGKALEDFRRELAVRRAGAGSFENGFSPERYLRALTRAAVEFDHRKKKKTLAPIPAESDLKHPDLFQDLKEWRSRKAAEQGVAHFQIMHQRTLIQIVESAPKNEAELMGIRGVGKKTMEKYGAEILSLVSARDE</sequence>